<dbReference type="InterPro" id="IPR020843">
    <property type="entry name" value="ER"/>
</dbReference>
<dbReference type="InterPro" id="IPR013149">
    <property type="entry name" value="ADH-like_C"/>
</dbReference>
<dbReference type="SUPFAM" id="SSF51735">
    <property type="entry name" value="NAD(P)-binding Rossmann-fold domains"/>
    <property type="match status" value="1"/>
</dbReference>
<dbReference type="GO" id="GO:0016651">
    <property type="term" value="F:oxidoreductase activity, acting on NAD(P)H"/>
    <property type="evidence" value="ECO:0007669"/>
    <property type="project" value="InterPro"/>
</dbReference>
<evidence type="ECO:0000313" key="3">
    <source>
        <dbReference type="Proteomes" id="UP000218811"/>
    </source>
</evidence>
<keyword evidence="3" id="KW-1185">Reference proteome</keyword>
<dbReference type="SUPFAM" id="SSF50129">
    <property type="entry name" value="GroES-like"/>
    <property type="match status" value="1"/>
</dbReference>
<proteinExistence type="predicted"/>
<dbReference type="Proteomes" id="UP000218811">
    <property type="component" value="Unassembled WGS sequence"/>
</dbReference>
<dbReference type="Gene3D" id="3.90.180.10">
    <property type="entry name" value="Medium-chain alcohol dehydrogenases, catalytic domain"/>
    <property type="match status" value="1"/>
</dbReference>
<name>A0A2H3JAS3_WOLCO</name>
<reference evidence="2 3" key="1">
    <citation type="journal article" date="2012" name="Science">
        <title>The Paleozoic origin of enzymatic lignin decomposition reconstructed from 31 fungal genomes.</title>
        <authorList>
            <person name="Floudas D."/>
            <person name="Binder M."/>
            <person name="Riley R."/>
            <person name="Barry K."/>
            <person name="Blanchette R.A."/>
            <person name="Henrissat B."/>
            <person name="Martinez A.T."/>
            <person name="Otillar R."/>
            <person name="Spatafora J.W."/>
            <person name="Yadav J.S."/>
            <person name="Aerts A."/>
            <person name="Benoit I."/>
            <person name="Boyd A."/>
            <person name="Carlson A."/>
            <person name="Copeland A."/>
            <person name="Coutinho P.M."/>
            <person name="de Vries R.P."/>
            <person name="Ferreira P."/>
            <person name="Findley K."/>
            <person name="Foster B."/>
            <person name="Gaskell J."/>
            <person name="Glotzer D."/>
            <person name="Gorecki P."/>
            <person name="Heitman J."/>
            <person name="Hesse C."/>
            <person name="Hori C."/>
            <person name="Igarashi K."/>
            <person name="Jurgens J.A."/>
            <person name="Kallen N."/>
            <person name="Kersten P."/>
            <person name="Kohler A."/>
            <person name="Kuees U."/>
            <person name="Kumar T.K.A."/>
            <person name="Kuo A."/>
            <person name="LaButti K."/>
            <person name="Larrondo L.F."/>
            <person name="Lindquist E."/>
            <person name="Ling A."/>
            <person name="Lombard V."/>
            <person name="Lucas S."/>
            <person name="Lundell T."/>
            <person name="Martin R."/>
            <person name="McLaughlin D.J."/>
            <person name="Morgenstern I."/>
            <person name="Morin E."/>
            <person name="Murat C."/>
            <person name="Nagy L.G."/>
            <person name="Nolan M."/>
            <person name="Ohm R.A."/>
            <person name="Patyshakuliyeva A."/>
            <person name="Rokas A."/>
            <person name="Ruiz-Duenas F.J."/>
            <person name="Sabat G."/>
            <person name="Salamov A."/>
            <person name="Samejima M."/>
            <person name="Schmutz J."/>
            <person name="Slot J.C."/>
            <person name="St John F."/>
            <person name="Stenlid J."/>
            <person name="Sun H."/>
            <person name="Sun S."/>
            <person name="Syed K."/>
            <person name="Tsang A."/>
            <person name="Wiebenga A."/>
            <person name="Young D."/>
            <person name="Pisabarro A."/>
            <person name="Eastwood D.C."/>
            <person name="Martin F."/>
            <person name="Cullen D."/>
            <person name="Grigoriev I.V."/>
            <person name="Hibbett D.S."/>
        </authorList>
    </citation>
    <scope>NUCLEOTIDE SEQUENCE [LARGE SCALE GENOMIC DNA]</scope>
    <source>
        <strain evidence="2 3">MD-104</strain>
    </source>
</reference>
<dbReference type="PANTHER" id="PTHR45348">
    <property type="entry name" value="HYPOTHETICAL OXIDOREDUCTASE (EUROFUNG)"/>
    <property type="match status" value="1"/>
</dbReference>
<feature type="domain" description="Enoyl reductase (ER)" evidence="1">
    <location>
        <begin position="13"/>
        <end position="340"/>
    </location>
</feature>
<dbReference type="InterPro" id="IPR013154">
    <property type="entry name" value="ADH-like_N"/>
</dbReference>
<gene>
    <name evidence="2" type="ORF">WOLCODRAFT_85546</name>
</gene>
<dbReference type="Gene3D" id="3.40.50.720">
    <property type="entry name" value="NAD(P)-binding Rossmann-like Domain"/>
    <property type="match status" value="1"/>
</dbReference>
<dbReference type="Pfam" id="PF00107">
    <property type="entry name" value="ADH_zinc_N"/>
    <property type="match status" value="1"/>
</dbReference>
<protein>
    <submittedName>
        <fullName evidence="2">GroES-like protein</fullName>
    </submittedName>
</protein>
<evidence type="ECO:0000259" key="1">
    <source>
        <dbReference type="SMART" id="SM00829"/>
    </source>
</evidence>
<dbReference type="Pfam" id="PF08240">
    <property type="entry name" value="ADH_N"/>
    <property type="match status" value="1"/>
</dbReference>
<dbReference type="PANTHER" id="PTHR45348:SF2">
    <property type="entry name" value="ZINC-TYPE ALCOHOL DEHYDROGENASE-LIKE PROTEIN C2E1P3.01"/>
    <property type="match status" value="1"/>
</dbReference>
<organism evidence="2 3">
    <name type="scientific">Wolfiporia cocos (strain MD-104)</name>
    <name type="common">Brown rot fungus</name>
    <dbReference type="NCBI Taxonomy" id="742152"/>
    <lineage>
        <taxon>Eukaryota</taxon>
        <taxon>Fungi</taxon>
        <taxon>Dikarya</taxon>
        <taxon>Basidiomycota</taxon>
        <taxon>Agaricomycotina</taxon>
        <taxon>Agaricomycetes</taxon>
        <taxon>Polyporales</taxon>
        <taxon>Phaeolaceae</taxon>
        <taxon>Wolfiporia</taxon>
    </lineage>
</organism>
<dbReference type="InterPro" id="IPR047122">
    <property type="entry name" value="Trans-enoyl_RdTase-like"/>
</dbReference>
<dbReference type="AlphaFoldDB" id="A0A2H3JAS3"/>
<dbReference type="CDD" id="cd08249">
    <property type="entry name" value="enoyl_reductase_like"/>
    <property type="match status" value="1"/>
</dbReference>
<dbReference type="OrthoDB" id="3233595at2759"/>
<evidence type="ECO:0000313" key="2">
    <source>
        <dbReference type="EMBL" id="PCH39330.1"/>
    </source>
</evidence>
<dbReference type="EMBL" id="KB467987">
    <property type="protein sequence ID" value="PCH39330.1"/>
    <property type="molecule type" value="Genomic_DNA"/>
</dbReference>
<accession>A0A2H3JAS3</accession>
<dbReference type="InterPro" id="IPR011032">
    <property type="entry name" value="GroES-like_sf"/>
</dbReference>
<sequence>MSQKAVFLTAKQGSFAVGTRPIPKPGSGQVLIKVQSAALNPADWKIQAYGVFIENFPAVLGLDIAGTIEAVGEGVTGFAKGDRVLNQGAIGDNDCAGFQQYALANVDATAKIASSLSFDQASTIPLGLATAALGLFNRGKANSAGLYPPWEENGSGRYAGQPIVIFGGASSVGQYVIQVAKLAGFSPIITTASLTNADYLRSLGATHVLDRKLTAEQLKAQVSSITSAPIQTVYDVISEADTQNVAYDLLSPGGTLVRMPLDAIPESKRTSDKKIVTVYGGVNIPDNRATGVSLYKELTRLLENGSIKPNRVEVLPKGLEGIIDGLKKLQGGVSNIKLVAHPQETA</sequence>
<dbReference type="STRING" id="742152.A0A2H3JAS3"/>
<dbReference type="SMART" id="SM00829">
    <property type="entry name" value="PKS_ER"/>
    <property type="match status" value="1"/>
</dbReference>
<dbReference type="OMA" id="PFIGGSD"/>
<dbReference type="InterPro" id="IPR036291">
    <property type="entry name" value="NAD(P)-bd_dom_sf"/>
</dbReference>